<protein>
    <submittedName>
        <fullName evidence="1">Uncharacterized protein</fullName>
    </submittedName>
</protein>
<evidence type="ECO:0000313" key="2">
    <source>
        <dbReference type="Proteomes" id="UP000005737"/>
    </source>
</evidence>
<reference evidence="1 2" key="1">
    <citation type="submission" date="2011-10" db="EMBL/GenBank/DDBJ databases">
        <title>The Improved High-Quality Draft genome of Leptonema illini DSM 21528.</title>
        <authorList>
            <consortium name="US DOE Joint Genome Institute (JGI-PGF)"/>
            <person name="Lucas S."/>
            <person name="Copeland A."/>
            <person name="Lapidus A."/>
            <person name="Glavina del Rio T."/>
            <person name="Dalin E."/>
            <person name="Tice H."/>
            <person name="Bruce D."/>
            <person name="Goodwin L."/>
            <person name="Pitluck S."/>
            <person name="Peters L."/>
            <person name="Mikhailova N."/>
            <person name="Held B."/>
            <person name="Kyrpides N."/>
            <person name="Mavromatis K."/>
            <person name="Ivanova N."/>
            <person name="Markowitz V."/>
            <person name="Cheng J.-F."/>
            <person name="Hugenholtz P."/>
            <person name="Woyke T."/>
            <person name="Wu D."/>
            <person name="Gronow S."/>
            <person name="Wellnitz S."/>
            <person name="Brambilla E.-M."/>
            <person name="Klenk H.-P."/>
            <person name="Eisen J.A."/>
        </authorList>
    </citation>
    <scope>NUCLEOTIDE SEQUENCE [LARGE SCALE GENOMIC DNA]</scope>
    <source>
        <strain evidence="1 2">DSM 21528</strain>
    </source>
</reference>
<dbReference type="HOGENOM" id="CLU_3382517_0_0_12"/>
<gene>
    <name evidence="1" type="ORF">Lepil_1117</name>
</gene>
<dbReference type="AlphaFoldDB" id="H2CGX0"/>
<proteinExistence type="predicted"/>
<dbReference type="Proteomes" id="UP000005737">
    <property type="component" value="Unassembled WGS sequence"/>
</dbReference>
<keyword evidence="2" id="KW-1185">Reference proteome</keyword>
<organism evidence="1 2">
    <name type="scientific">Leptonema illini DSM 21528</name>
    <dbReference type="NCBI Taxonomy" id="929563"/>
    <lineage>
        <taxon>Bacteria</taxon>
        <taxon>Pseudomonadati</taxon>
        <taxon>Spirochaetota</taxon>
        <taxon>Spirochaetia</taxon>
        <taxon>Leptospirales</taxon>
        <taxon>Leptospiraceae</taxon>
        <taxon>Leptonema</taxon>
    </lineage>
</organism>
<dbReference type="EMBL" id="JH597773">
    <property type="protein sequence ID" value="EHQ05812.1"/>
    <property type="molecule type" value="Genomic_DNA"/>
</dbReference>
<evidence type="ECO:0000313" key="1">
    <source>
        <dbReference type="EMBL" id="EHQ05812.1"/>
    </source>
</evidence>
<name>H2CGX0_9LEPT</name>
<accession>H2CGX0</accession>
<sequence>MIDSGLVHCNQFGPPLFPRQMAVRVEKLSQEQD</sequence>